<evidence type="ECO:0000313" key="1">
    <source>
        <dbReference type="EMBL" id="MCI70612.1"/>
    </source>
</evidence>
<reference evidence="1 2" key="1">
    <citation type="journal article" date="2018" name="Front. Plant Sci.">
        <title>Red Clover (Trifolium pratense) and Zigzag Clover (T. medium) - A Picture of Genomic Similarities and Differences.</title>
        <authorList>
            <person name="Dluhosova J."/>
            <person name="Istvanek J."/>
            <person name="Nedelnik J."/>
            <person name="Repkova J."/>
        </authorList>
    </citation>
    <scope>NUCLEOTIDE SEQUENCE [LARGE SCALE GENOMIC DNA]</scope>
    <source>
        <strain evidence="2">cv. 10/8</strain>
        <tissue evidence="1">Leaf</tissue>
    </source>
</reference>
<dbReference type="Proteomes" id="UP000265520">
    <property type="component" value="Unassembled WGS sequence"/>
</dbReference>
<feature type="non-terminal residue" evidence="1">
    <location>
        <position position="1"/>
    </location>
</feature>
<protein>
    <submittedName>
        <fullName evidence="1">Uncharacterized protein</fullName>
    </submittedName>
</protein>
<sequence>QGASARAKRRGELVREMRKRKAWGIVELRYES</sequence>
<keyword evidence="2" id="KW-1185">Reference proteome</keyword>
<evidence type="ECO:0000313" key="2">
    <source>
        <dbReference type="Proteomes" id="UP000265520"/>
    </source>
</evidence>
<dbReference type="AlphaFoldDB" id="A0A392UB32"/>
<comment type="caution">
    <text evidence="1">The sequence shown here is derived from an EMBL/GenBank/DDBJ whole genome shotgun (WGS) entry which is preliminary data.</text>
</comment>
<name>A0A392UB32_9FABA</name>
<proteinExistence type="predicted"/>
<accession>A0A392UB32</accession>
<dbReference type="EMBL" id="LXQA010779275">
    <property type="protein sequence ID" value="MCI70612.1"/>
    <property type="molecule type" value="Genomic_DNA"/>
</dbReference>
<organism evidence="1 2">
    <name type="scientific">Trifolium medium</name>
    <dbReference type="NCBI Taxonomy" id="97028"/>
    <lineage>
        <taxon>Eukaryota</taxon>
        <taxon>Viridiplantae</taxon>
        <taxon>Streptophyta</taxon>
        <taxon>Embryophyta</taxon>
        <taxon>Tracheophyta</taxon>
        <taxon>Spermatophyta</taxon>
        <taxon>Magnoliopsida</taxon>
        <taxon>eudicotyledons</taxon>
        <taxon>Gunneridae</taxon>
        <taxon>Pentapetalae</taxon>
        <taxon>rosids</taxon>
        <taxon>fabids</taxon>
        <taxon>Fabales</taxon>
        <taxon>Fabaceae</taxon>
        <taxon>Papilionoideae</taxon>
        <taxon>50 kb inversion clade</taxon>
        <taxon>NPAAA clade</taxon>
        <taxon>Hologalegina</taxon>
        <taxon>IRL clade</taxon>
        <taxon>Trifolieae</taxon>
        <taxon>Trifolium</taxon>
    </lineage>
</organism>